<organism evidence="2 3">
    <name type="scientific">Algivirga pacifica</name>
    <dbReference type="NCBI Taxonomy" id="1162670"/>
    <lineage>
        <taxon>Bacteria</taxon>
        <taxon>Pseudomonadati</taxon>
        <taxon>Bacteroidota</taxon>
        <taxon>Cytophagia</taxon>
        <taxon>Cytophagales</taxon>
        <taxon>Flammeovirgaceae</taxon>
        <taxon>Algivirga</taxon>
    </lineage>
</organism>
<proteinExistence type="predicted"/>
<dbReference type="InterPro" id="IPR035396">
    <property type="entry name" value="Bac_rhamnosid6H"/>
</dbReference>
<sequence length="889" mass="99669">MMNKKTILTLATAICTLGTGCNSDSNEKALYKNDTYTIYENGVKQGKHEAKVLSDTSMSSTYVSPAMEHYSRKIEFKFSLNHKDNELPYGKNHSVVIQPENGVYRTPVITFGDQTVASKEGAEENLEKNTKVTFRLDMTPVLESFEEKGYYEDLHGERIGKEDFQGVYIAGGSAPLYWDFENLRTSLEDPDGDGVFEVTLVMNTENPDGAVASQWTLENDIADFPQFQTDYPLLNSLYKLTLDEVIKLKEADGTFRTGKKWAGVWTRDVSYSIVLGLGAVEPERSMTSLRKKVKRNRIIQDTGSGGAWPVSTDRTTWALAAWELYKVTGDQEWLREAYEIIKNTVEDDLKSIVASDGLVLGETSFLDWRKQEYPRWMDNVAISQSEGLGTNVVHYATWNILGQMASILGEPSEKYLSLAEGLKKAINEELWLEDRGYYAMYKYGGHYPLLSERSEALGEALAVLYDVASPERQQEVVSSTPTVVYGVPCFYPQITGIQPYHNNGIWPFVQSFYNLAAAKVGNGKALEHGLGSIYRASALFLTNKENMVADNGDFVTELNSDYQLWSVAGHLGMVYKIFFGMDFQPDQVTFSPAIPKAYKGNKTLKGFKYRDAILDIEVKGYGKNIKSFKIDGKETAPLFKGDQSGRHTIEIVMDNEDISKGQSITLVENAHDITAPVLKWEDGKLKWNAVEGVKQYSIYRNGELLKETSETELAVSLPSVLEEYTIRVKDSNGYWSLMSEPVKLYKPEAAIILEAESIGKTTGRSLVNFTGKGAVEISKQQHKQLSWNVDVPQAGKYFIDFRYANGNGTWNSDNKCAIRTLKVNGEAEGTVVMAQRGVDEWSSWAYTNAIVVTLKKGRNQINLSFEPHNENMNVEVNAALIDHLRILPQ</sequence>
<dbReference type="PROSITE" id="PS51257">
    <property type="entry name" value="PROKAR_LIPOPROTEIN"/>
    <property type="match status" value="1"/>
</dbReference>
<dbReference type="InterPro" id="IPR008928">
    <property type="entry name" value="6-hairpin_glycosidase_sf"/>
</dbReference>
<evidence type="ECO:0000259" key="1">
    <source>
        <dbReference type="PROSITE" id="PS51175"/>
    </source>
</evidence>
<dbReference type="Proteomes" id="UP001500298">
    <property type="component" value="Unassembled WGS sequence"/>
</dbReference>
<dbReference type="InterPro" id="IPR005084">
    <property type="entry name" value="CBM6"/>
</dbReference>
<dbReference type="RefSeq" id="WP_345372603.1">
    <property type="nucleotide sequence ID" value="NZ_BAABJX010000039.1"/>
</dbReference>
<dbReference type="SUPFAM" id="SSF49785">
    <property type="entry name" value="Galactose-binding domain-like"/>
    <property type="match status" value="1"/>
</dbReference>
<reference evidence="3" key="1">
    <citation type="journal article" date="2019" name="Int. J. Syst. Evol. Microbiol.">
        <title>The Global Catalogue of Microorganisms (GCM) 10K type strain sequencing project: providing services to taxonomists for standard genome sequencing and annotation.</title>
        <authorList>
            <consortium name="The Broad Institute Genomics Platform"/>
            <consortium name="The Broad Institute Genome Sequencing Center for Infectious Disease"/>
            <person name="Wu L."/>
            <person name="Ma J."/>
        </authorList>
    </citation>
    <scope>NUCLEOTIDE SEQUENCE [LARGE SCALE GENOMIC DNA]</scope>
    <source>
        <strain evidence="3">JCM 18326</strain>
    </source>
</reference>
<comment type="caution">
    <text evidence="2">The sequence shown here is derived from an EMBL/GenBank/DDBJ whole genome shotgun (WGS) entry which is preliminary data.</text>
</comment>
<dbReference type="Gene3D" id="2.60.120.260">
    <property type="entry name" value="Galactose-binding domain-like"/>
    <property type="match status" value="1"/>
</dbReference>
<name>A0ABP9DCN2_9BACT</name>
<gene>
    <name evidence="2" type="ORF">GCM10023331_26740</name>
</gene>
<dbReference type="InterPro" id="IPR008979">
    <property type="entry name" value="Galactose-bd-like_sf"/>
</dbReference>
<evidence type="ECO:0000313" key="2">
    <source>
        <dbReference type="EMBL" id="GAA4840259.1"/>
    </source>
</evidence>
<dbReference type="InterPro" id="IPR012341">
    <property type="entry name" value="6hp_glycosidase-like_sf"/>
</dbReference>
<protein>
    <recommendedName>
        <fullName evidence="1">CBM6 domain-containing protein</fullName>
    </recommendedName>
</protein>
<dbReference type="SUPFAM" id="SSF48208">
    <property type="entry name" value="Six-hairpin glycosidases"/>
    <property type="match status" value="1"/>
</dbReference>
<dbReference type="Gene3D" id="1.50.10.10">
    <property type="match status" value="1"/>
</dbReference>
<feature type="domain" description="CBM6" evidence="1">
    <location>
        <begin position="751"/>
        <end position="887"/>
    </location>
</feature>
<keyword evidence="3" id="KW-1185">Reference proteome</keyword>
<dbReference type="PROSITE" id="PS51175">
    <property type="entry name" value="CBM6"/>
    <property type="match status" value="1"/>
</dbReference>
<dbReference type="EMBL" id="BAABJX010000039">
    <property type="protein sequence ID" value="GAA4840259.1"/>
    <property type="molecule type" value="Genomic_DNA"/>
</dbReference>
<dbReference type="Pfam" id="PF17389">
    <property type="entry name" value="Bac_rhamnosid6H"/>
    <property type="match status" value="1"/>
</dbReference>
<evidence type="ECO:0000313" key="3">
    <source>
        <dbReference type="Proteomes" id="UP001500298"/>
    </source>
</evidence>
<accession>A0ABP9DCN2</accession>